<feature type="domain" description="Glycosyltransferase RgtA/B/C/D-like" evidence="9">
    <location>
        <begin position="88"/>
        <end position="242"/>
    </location>
</feature>
<evidence type="ECO:0000259" key="9">
    <source>
        <dbReference type="Pfam" id="PF13231"/>
    </source>
</evidence>
<dbReference type="GO" id="GO:0016763">
    <property type="term" value="F:pentosyltransferase activity"/>
    <property type="evidence" value="ECO:0007669"/>
    <property type="project" value="TreeGrafter"/>
</dbReference>
<keyword evidence="3" id="KW-0328">Glycosyltransferase</keyword>
<dbReference type="Pfam" id="PF13231">
    <property type="entry name" value="PMT_2"/>
    <property type="match status" value="1"/>
</dbReference>
<dbReference type="InterPro" id="IPR038731">
    <property type="entry name" value="RgtA/B/C-like"/>
</dbReference>
<comment type="subcellular location">
    <subcellularLocation>
        <location evidence="1">Cell membrane</location>
        <topology evidence="1">Multi-pass membrane protein</topology>
    </subcellularLocation>
</comment>
<keyword evidence="4 10" id="KW-0808">Transferase</keyword>
<dbReference type="PANTHER" id="PTHR33908">
    <property type="entry name" value="MANNOSYLTRANSFERASE YKCB-RELATED"/>
    <property type="match status" value="1"/>
</dbReference>
<dbReference type="PANTHER" id="PTHR33908:SF3">
    <property type="entry name" value="UNDECAPRENYL PHOSPHATE-ALPHA-4-AMINO-4-DEOXY-L-ARABINOSE ARABINOSYL TRANSFERASE"/>
    <property type="match status" value="1"/>
</dbReference>
<dbReference type="RefSeq" id="WP_184677424.1">
    <property type="nucleotide sequence ID" value="NZ_JACHGY010000001.1"/>
</dbReference>
<keyword evidence="6 8" id="KW-1133">Transmembrane helix</keyword>
<feature type="transmembrane region" description="Helical" evidence="8">
    <location>
        <begin position="341"/>
        <end position="359"/>
    </location>
</feature>
<keyword evidence="2" id="KW-1003">Cell membrane</keyword>
<dbReference type="GO" id="GO:0010041">
    <property type="term" value="P:response to iron(III) ion"/>
    <property type="evidence" value="ECO:0007669"/>
    <property type="project" value="TreeGrafter"/>
</dbReference>
<keyword evidence="11" id="KW-1185">Reference proteome</keyword>
<comment type="caution">
    <text evidence="10">The sequence shown here is derived from an EMBL/GenBank/DDBJ whole genome shotgun (WGS) entry which is preliminary data.</text>
</comment>
<dbReference type="GO" id="GO:0005886">
    <property type="term" value="C:plasma membrane"/>
    <property type="evidence" value="ECO:0007669"/>
    <property type="project" value="UniProtKB-SubCell"/>
</dbReference>
<evidence type="ECO:0000256" key="7">
    <source>
        <dbReference type="ARBA" id="ARBA00023136"/>
    </source>
</evidence>
<dbReference type="InterPro" id="IPR050297">
    <property type="entry name" value="LipidA_mod_glycosyltrf_83"/>
</dbReference>
<evidence type="ECO:0000256" key="3">
    <source>
        <dbReference type="ARBA" id="ARBA00022676"/>
    </source>
</evidence>
<protein>
    <submittedName>
        <fullName evidence="10">4-amino-4-deoxy-L-arabinose transferase-like glycosyltransferase</fullName>
    </submittedName>
</protein>
<feature type="transmembrane region" description="Helical" evidence="8">
    <location>
        <begin position="138"/>
        <end position="155"/>
    </location>
</feature>
<feature type="transmembrane region" description="Helical" evidence="8">
    <location>
        <begin position="230"/>
        <end position="250"/>
    </location>
</feature>
<reference evidence="10 11" key="1">
    <citation type="submission" date="2020-08" db="EMBL/GenBank/DDBJ databases">
        <title>Genomic Encyclopedia of Type Strains, Phase IV (KMG-IV): sequencing the most valuable type-strain genomes for metagenomic binning, comparative biology and taxonomic classification.</title>
        <authorList>
            <person name="Goeker M."/>
        </authorList>
    </citation>
    <scope>NUCLEOTIDE SEQUENCE [LARGE SCALE GENOMIC DNA]</scope>
    <source>
        <strain evidence="10 11">DSM 103725</strain>
    </source>
</reference>
<keyword evidence="7 8" id="KW-0472">Membrane</keyword>
<dbReference type="EMBL" id="JACHGY010000001">
    <property type="protein sequence ID" value="MBB6429864.1"/>
    <property type="molecule type" value="Genomic_DNA"/>
</dbReference>
<gene>
    <name evidence="10" type="ORF">HNQ40_001670</name>
</gene>
<sequence length="564" mass="62618">MADPSEANTPDHADAVPAPPHDGQGRLVCRLGWVAFALLCVFPLFFSLGNHPIHGDSEARYGVVARGMALGQTPLLVPTYFDQPHLTKPPLTYWLMAGSIRLLGDGELALRIPAALSGVLTLAIVFGLGYRLHGARRAAVATAILSVTPMFVVISRMGITDGLLGLFSTAALACGVLAVKDRRGYWVTGLWLAVALGLLTKGPAALLAPGALMIWLLVTGQRESLRRIRPVLGLLAALLPLAGWALLIAWQHPEAWAIWKYQTFDRAVGTGDHPEPWWFFFPVLLVGLLPATALLLAHRPAQLRVALAELRESKSEVLLWLMMAGLTLLVFTLISGKLMSYLMPLAAPLAWWVGGEKFIKEEKTKKYKYQYFVFFALLVCLALAFGMIWRDFGPAEAAYLWPLVLVLIVGATLDWRGVWRSGSRKITGSIAMWLAMLNVVAWACIAEDRVYGRHSVPAAVAEVRAATGLEHPQILTVGFGDRSLPYYTQRPTRWIDPRVLPDAWEAMRKDDLILLADPEKWDIFDADPYWDLSQRFERVDLEVLLGYEGQRLRVYQTTQPYRQP</sequence>
<name>A0A7X0H8Q5_9BACT</name>
<evidence type="ECO:0000256" key="2">
    <source>
        <dbReference type="ARBA" id="ARBA00022475"/>
    </source>
</evidence>
<feature type="transmembrane region" description="Helical" evidence="8">
    <location>
        <begin position="31"/>
        <end position="50"/>
    </location>
</feature>
<feature type="transmembrane region" description="Helical" evidence="8">
    <location>
        <begin position="277"/>
        <end position="297"/>
    </location>
</feature>
<evidence type="ECO:0000256" key="4">
    <source>
        <dbReference type="ARBA" id="ARBA00022679"/>
    </source>
</evidence>
<dbReference type="GO" id="GO:0009103">
    <property type="term" value="P:lipopolysaccharide biosynthetic process"/>
    <property type="evidence" value="ECO:0007669"/>
    <property type="project" value="UniProtKB-ARBA"/>
</dbReference>
<feature type="transmembrane region" description="Helical" evidence="8">
    <location>
        <begin position="191"/>
        <end position="218"/>
    </location>
</feature>
<evidence type="ECO:0000256" key="1">
    <source>
        <dbReference type="ARBA" id="ARBA00004651"/>
    </source>
</evidence>
<evidence type="ECO:0000256" key="6">
    <source>
        <dbReference type="ARBA" id="ARBA00022989"/>
    </source>
</evidence>
<evidence type="ECO:0000313" key="10">
    <source>
        <dbReference type="EMBL" id="MBB6429864.1"/>
    </source>
</evidence>
<evidence type="ECO:0000313" key="11">
    <source>
        <dbReference type="Proteomes" id="UP000541810"/>
    </source>
</evidence>
<feature type="transmembrane region" description="Helical" evidence="8">
    <location>
        <begin position="426"/>
        <end position="443"/>
    </location>
</feature>
<accession>A0A7X0H8Q5</accession>
<dbReference type="Proteomes" id="UP000541810">
    <property type="component" value="Unassembled WGS sequence"/>
</dbReference>
<dbReference type="AlphaFoldDB" id="A0A7X0H8Q5"/>
<evidence type="ECO:0000256" key="8">
    <source>
        <dbReference type="SAM" id="Phobius"/>
    </source>
</evidence>
<evidence type="ECO:0000256" key="5">
    <source>
        <dbReference type="ARBA" id="ARBA00022692"/>
    </source>
</evidence>
<feature type="transmembrane region" description="Helical" evidence="8">
    <location>
        <begin position="317"/>
        <end position="335"/>
    </location>
</feature>
<feature type="transmembrane region" description="Helical" evidence="8">
    <location>
        <begin position="398"/>
        <end position="419"/>
    </location>
</feature>
<organism evidence="10 11">
    <name type="scientific">Algisphaera agarilytica</name>
    <dbReference type="NCBI Taxonomy" id="1385975"/>
    <lineage>
        <taxon>Bacteria</taxon>
        <taxon>Pseudomonadati</taxon>
        <taxon>Planctomycetota</taxon>
        <taxon>Phycisphaerae</taxon>
        <taxon>Phycisphaerales</taxon>
        <taxon>Phycisphaeraceae</taxon>
        <taxon>Algisphaera</taxon>
    </lineage>
</organism>
<keyword evidence="5 8" id="KW-0812">Transmembrane</keyword>
<feature type="transmembrane region" description="Helical" evidence="8">
    <location>
        <begin position="371"/>
        <end position="392"/>
    </location>
</feature>
<feature type="transmembrane region" description="Helical" evidence="8">
    <location>
        <begin position="108"/>
        <end position="132"/>
    </location>
</feature>
<proteinExistence type="predicted"/>